<keyword evidence="5" id="KW-1185">Reference proteome</keyword>
<sequence>MQLETFHQVNTIRDSAMNRVHKDKLSNILKASYHSSKWDMGEVRESCVKANKRQSLSTEVQNSLEQEIMHLQKQLEDQFVVRSALEKALTNRPISYDPANGNSITKYVYEIKSPAEDLIKEIAVLELEVVYLEKYLLSMYRKTYDERVSILTTFDSNSNSNSKSATHKSIVREAPVHHIARKESGDLSGSMILENSSIHRSHSSLSQRSACSFRTYQPVGILAEAVHSYHSLPLSMLEFAEGNFIKSISLDVDDLLTRKEMLIPTLSQQRATGDTSRGTTLEEHLSTTFLSRSPENPNWLSEEMIKCISVIYSELADPPLVDHGFPSSPLSFSSFSSDSSPQIEGGKGSPPSREKSSLHSWMENNFAVDGYSKEFSGPCSTMVEVQRICRDGQKLRHVKHTLQEFRSLVSRLEEVDPKKMKHEEKLAFWINVHNVLAYLVYGIPRSNLKRISLLLKAAYNVGGQIISVDMIQGSILGCRLPRPLQAKFKVKDARKAYAIDHPEPRVYFALCSGSHSDPAVRMYTPKTVFQELEAAKEDYIQTTFKVNKEQKILLPKIVDCFAKDSGLSPAGFIEMIDHFMPSSFMKSILQGKFLKRIEWIPHDFTFRYLISKELAK</sequence>
<dbReference type="InterPro" id="IPR025757">
    <property type="entry name" value="MIP1_Leuzipper"/>
</dbReference>
<evidence type="ECO:0000259" key="2">
    <source>
        <dbReference type="Pfam" id="PF04784"/>
    </source>
</evidence>
<evidence type="ECO:0000313" key="4">
    <source>
        <dbReference type="EMBL" id="KAF7144324.1"/>
    </source>
</evidence>
<feature type="domain" description="DUF547" evidence="2">
    <location>
        <begin position="418"/>
        <end position="540"/>
    </location>
</feature>
<protein>
    <recommendedName>
        <fullName evidence="6">DUF547 domain-containing protein</fullName>
    </recommendedName>
</protein>
<name>A0A834LNT4_RHOSS</name>
<dbReference type="OrthoDB" id="418495at2759"/>
<feature type="domain" description="Ternary complex factor MIP1 leucine-zipper" evidence="3">
    <location>
        <begin position="58"/>
        <end position="146"/>
    </location>
</feature>
<evidence type="ECO:0000256" key="1">
    <source>
        <dbReference type="SAM" id="MobiDB-lite"/>
    </source>
</evidence>
<accession>A0A834LNT4</accession>
<dbReference type="Pfam" id="PF14389">
    <property type="entry name" value="Lzipper-MIP1"/>
    <property type="match status" value="1"/>
</dbReference>
<evidence type="ECO:0008006" key="6">
    <source>
        <dbReference type="Google" id="ProtNLM"/>
    </source>
</evidence>
<gene>
    <name evidence="4" type="ORF">RHSIM_Rhsim05G0077500</name>
</gene>
<comment type="caution">
    <text evidence="4">The sequence shown here is derived from an EMBL/GenBank/DDBJ whole genome shotgun (WGS) entry which is preliminary data.</text>
</comment>
<reference evidence="4" key="1">
    <citation type="submission" date="2019-11" db="EMBL/GenBank/DDBJ databases">
        <authorList>
            <person name="Liu Y."/>
            <person name="Hou J."/>
            <person name="Li T.-Q."/>
            <person name="Guan C.-H."/>
            <person name="Wu X."/>
            <person name="Wu H.-Z."/>
            <person name="Ling F."/>
            <person name="Zhang R."/>
            <person name="Shi X.-G."/>
            <person name="Ren J.-P."/>
            <person name="Chen E.-F."/>
            <person name="Sun J.-M."/>
        </authorList>
    </citation>
    <scope>NUCLEOTIDE SEQUENCE</scope>
    <source>
        <strain evidence="4">Adult_tree_wgs_1</strain>
        <tissue evidence="4">Leaves</tissue>
    </source>
</reference>
<dbReference type="EMBL" id="WJXA01000005">
    <property type="protein sequence ID" value="KAF7144324.1"/>
    <property type="molecule type" value="Genomic_DNA"/>
</dbReference>
<evidence type="ECO:0000259" key="3">
    <source>
        <dbReference type="Pfam" id="PF14389"/>
    </source>
</evidence>
<feature type="region of interest" description="Disordered" evidence="1">
    <location>
        <begin position="332"/>
        <end position="357"/>
    </location>
</feature>
<dbReference type="PANTHER" id="PTHR23054:SF20">
    <property type="entry name" value="DUF547 DOMAIN-CONTAINING PROTEIN"/>
    <property type="match status" value="1"/>
</dbReference>
<dbReference type="Pfam" id="PF04784">
    <property type="entry name" value="DUF547"/>
    <property type="match status" value="1"/>
</dbReference>
<organism evidence="4 5">
    <name type="scientific">Rhododendron simsii</name>
    <name type="common">Sims's rhododendron</name>
    <dbReference type="NCBI Taxonomy" id="118357"/>
    <lineage>
        <taxon>Eukaryota</taxon>
        <taxon>Viridiplantae</taxon>
        <taxon>Streptophyta</taxon>
        <taxon>Embryophyta</taxon>
        <taxon>Tracheophyta</taxon>
        <taxon>Spermatophyta</taxon>
        <taxon>Magnoliopsida</taxon>
        <taxon>eudicotyledons</taxon>
        <taxon>Gunneridae</taxon>
        <taxon>Pentapetalae</taxon>
        <taxon>asterids</taxon>
        <taxon>Ericales</taxon>
        <taxon>Ericaceae</taxon>
        <taxon>Ericoideae</taxon>
        <taxon>Rhodoreae</taxon>
        <taxon>Rhododendron</taxon>
    </lineage>
</organism>
<feature type="compositionally biased region" description="Low complexity" evidence="1">
    <location>
        <begin position="332"/>
        <end position="341"/>
    </location>
</feature>
<dbReference type="PANTHER" id="PTHR23054">
    <property type="entry name" value="TERNARY COMPLEX FACTOR MIP1, LEUCINE-ZIPPER-RELATED"/>
    <property type="match status" value="1"/>
</dbReference>
<proteinExistence type="predicted"/>
<dbReference type="Proteomes" id="UP000626092">
    <property type="component" value="Unassembled WGS sequence"/>
</dbReference>
<dbReference type="InterPro" id="IPR006869">
    <property type="entry name" value="DUF547"/>
</dbReference>
<dbReference type="AlphaFoldDB" id="A0A834LNT4"/>
<evidence type="ECO:0000313" key="5">
    <source>
        <dbReference type="Proteomes" id="UP000626092"/>
    </source>
</evidence>